<dbReference type="Proteomes" id="UP000324222">
    <property type="component" value="Unassembled WGS sequence"/>
</dbReference>
<reference evidence="1 2" key="1">
    <citation type="submission" date="2019-05" db="EMBL/GenBank/DDBJ databases">
        <title>Another draft genome of Portunus trituberculatus and its Hox gene families provides insights of decapod evolution.</title>
        <authorList>
            <person name="Jeong J.-H."/>
            <person name="Song I."/>
            <person name="Kim S."/>
            <person name="Choi T."/>
            <person name="Kim D."/>
            <person name="Ryu S."/>
            <person name="Kim W."/>
        </authorList>
    </citation>
    <scope>NUCLEOTIDE SEQUENCE [LARGE SCALE GENOMIC DNA]</scope>
    <source>
        <tissue evidence="1">Muscle</tissue>
    </source>
</reference>
<proteinExistence type="predicted"/>
<name>A0A5B7J3E2_PORTR</name>
<organism evidence="1 2">
    <name type="scientific">Portunus trituberculatus</name>
    <name type="common">Swimming crab</name>
    <name type="synonym">Neptunus trituberculatus</name>
    <dbReference type="NCBI Taxonomy" id="210409"/>
    <lineage>
        <taxon>Eukaryota</taxon>
        <taxon>Metazoa</taxon>
        <taxon>Ecdysozoa</taxon>
        <taxon>Arthropoda</taxon>
        <taxon>Crustacea</taxon>
        <taxon>Multicrustacea</taxon>
        <taxon>Malacostraca</taxon>
        <taxon>Eumalacostraca</taxon>
        <taxon>Eucarida</taxon>
        <taxon>Decapoda</taxon>
        <taxon>Pleocyemata</taxon>
        <taxon>Brachyura</taxon>
        <taxon>Eubrachyura</taxon>
        <taxon>Portunoidea</taxon>
        <taxon>Portunidae</taxon>
        <taxon>Portuninae</taxon>
        <taxon>Portunus</taxon>
    </lineage>
</organism>
<gene>
    <name evidence="1" type="primary">Isca1</name>
    <name evidence="1" type="ORF">E2C01_082290</name>
</gene>
<dbReference type="Gene3D" id="2.60.300.12">
    <property type="entry name" value="HesB-like domain"/>
    <property type="match status" value="1"/>
</dbReference>
<dbReference type="InterPro" id="IPR035903">
    <property type="entry name" value="HesB-like_dom_sf"/>
</dbReference>
<evidence type="ECO:0000313" key="1">
    <source>
        <dbReference type="EMBL" id="MPC87428.1"/>
    </source>
</evidence>
<dbReference type="AlphaFoldDB" id="A0A5B7J3E2"/>
<comment type="caution">
    <text evidence="1">The sequence shown here is derived from an EMBL/GenBank/DDBJ whole genome shotgun (WGS) entry which is preliminary data.</text>
</comment>
<dbReference type="EMBL" id="VSRR010074474">
    <property type="protein sequence ID" value="MPC87428.1"/>
    <property type="molecule type" value="Genomic_DNA"/>
</dbReference>
<accession>A0A5B7J3E2</accession>
<protein>
    <submittedName>
        <fullName evidence="1">Iron-sulfur cluster assembly 1, mitochondrial</fullName>
    </submittedName>
</protein>
<keyword evidence="2" id="KW-1185">Reference proteome</keyword>
<evidence type="ECO:0000313" key="2">
    <source>
        <dbReference type="Proteomes" id="UP000324222"/>
    </source>
</evidence>
<sequence>MDYVTEKLSSEFVFNNPNIKGTCGCGGYFNVLIEFNAKVMLYEASCITSKVKTCTVFSIQFLSNEYATLMKVAYSYDDNKRITLKYSMNSARQKSMPLGVGKA</sequence>